<sequence>MGSITRWGAAVLWVVQNSKKRKLGSRVRVGPHGLGELGLNRFGSSLVWFRRTEPVQGIYRARLMLGFVGAEPKISNLGRRKRERVTKILDLNRIWMTKRV</sequence>
<keyword evidence="3" id="KW-1185">Reference proteome</keyword>
<name>A0A072VCA8_MEDTR</name>
<reference evidence="1 3" key="1">
    <citation type="journal article" date="2011" name="Nature">
        <title>The Medicago genome provides insight into the evolution of rhizobial symbioses.</title>
        <authorList>
            <person name="Young N.D."/>
            <person name="Debelle F."/>
            <person name="Oldroyd G.E."/>
            <person name="Geurts R."/>
            <person name="Cannon S.B."/>
            <person name="Udvardi M.K."/>
            <person name="Benedito V.A."/>
            <person name="Mayer K.F."/>
            <person name="Gouzy J."/>
            <person name="Schoof H."/>
            <person name="Van de Peer Y."/>
            <person name="Proost S."/>
            <person name="Cook D.R."/>
            <person name="Meyers B.C."/>
            <person name="Spannagl M."/>
            <person name="Cheung F."/>
            <person name="De Mita S."/>
            <person name="Krishnakumar V."/>
            <person name="Gundlach H."/>
            <person name="Zhou S."/>
            <person name="Mudge J."/>
            <person name="Bharti A.K."/>
            <person name="Murray J.D."/>
            <person name="Naoumkina M.A."/>
            <person name="Rosen B."/>
            <person name="Silverstein K.A."/>
            <person name="Tang H."/>
            <person name="Rombauts S."/>
            <person name="Zhao P.X."/>
            <person name="Zhou P."/>
            <person name="Barbe V."/>
            <person name="Bardou P."/>
            <person name="Bechner M."/>
            <person name="Bellec A."/>
            <person name="Berger A."/>
            <person name="Berges H."/>
            <person name="Bidwell S."/>
            <person name="Bisseling T."/>
            <person name="Choisne N."/>
            <person name="Couloux A."/>
            <person name="Denny R."/>
            <person name="Deshpande S."/>
            <person name="Dai X."/>
            <person name="Doyle J.J."/>
            <person name="Dudez A.M."/>
            <person name="Farmer A.D."/>
            <person name="Fouteau S."/>
            <person name="Franken C."/>
            <person name="Gibelin C."/>
            <person name="Gish J."/>
            <person name="Goldstein S."/>
            <person name="Gonzalez A.J."/>
            <person name="Green P.J."/>
            <person name="Hallab A."/>
            <person name="Hartog M."/>
            <person name="Hua A."/>
            <person name="Humphray S.J."/>
            <person name="Jeong D.H."/>
            <person name="Jing Y."/>
            <person name="Jocker A."/>
            <person name="Kenton S.M."/>
            <person name="Kim D.J."/>
            <person name="Klee K."/>
            <person name="Lai H."/>
            <person name="Lang C."/>
            <person name="Lin S."/>
            <person name="Macmil S.L."/>
            <person name="Magdelenat G."/>
            <person name="Matthews L."/>
            <person name="McCorrison J."/>
            <person name="Monaghan E.L."/>
            <person name="Mun J.H."/>
            <person name="Najar F.Z."/>
            <person name="Nicholson C."/>
            <person name="Noirot C."/>
            <person name="O'Bleness M."/>
            <person name="Paule C.R."/>
            <person name="Poulain J."/>
            <person name="Prion F."/>
            <person name="Qin B."/>
            <person name="Qu C."/>
            <person name="Retzel E.F."/>
            <person name="Riddle C."/>
            <person name="Sallet E."/>
            <person name="Samain S."/>
            <person name="Samson N."/>
            <person name="Sanders I."/>
            <person name="Saurat O."/>
            <person name="Scarpelli C."/>
            <person name="Schiex T."/>
            <person name="Segurens B."/>
            <person name="Severin A.J."/>
            <person name="Sherrier D.J."/>
            <person name="Shi R."/>
            <person name="Sims S."/>
            <person name="Singer S.R."/>
            <person name="Sinharoy S."/>
            <person name="Sterck L."/>
            <person name="Viollet A."/>
            <person name="Wang B.B."/>
            <person name="Wang K."/>
            <person name="Wang M."/>
            <person name="Wang X."/>
            <person name="Warfsmann J."/>
            <person name="Weissenbach J."/>
            <person name="White D.D."/>
            <person name="White J.D."/>
            <person name="Wiley G.B."/>
            <person name="Wincker P."/>
            <person name="Xing Y."/>
            <person name="Yang L."/>
            <person name="Yao Z."/>
            <person name="Ying F."/>
            <person name="Zhai J."/>
            <person name="Zhou L."/>
            <person name="Zuber A."/>
            <person name="Denarie J."/>
            <person name="Dixon R.A."/>
            <person name="May G.D."/>
            <person name="Schwartz D.C."/>
            <person name="Rogers J."/>
            <person name="Quetier F."/>
            <person name="Town C.D."/>
            <person name="Roe B.A."/>
        </authorList>
    </citation>
    <scope>NUCLEOTIDE SEQUENCE [LARGE SCALE GENOMIC DNA]</scope>
    <source>
        <strain evidence="1">A17</strain>
        <strain evidence="2 3">cv. Jemalong A17</strain>
    </source>
</reference>
<reference evidence="1 3" key="2">
    <citation type="journal article" date="2014" name="BMC Genomics">
        <title>An improved genome release (version Mt4.0) for the model legume Medicago truncatula.</title>
        <authorList>
            <person name="Tang H."/>
            <person name="Krishnakumar V."/>
            <person name="Bidwell S."/>
            <person name="Rosen B."/>
            <person name="Chan A."/>
            <person name="Zhou S."/>
            <person name="Gentzbittel L."/>
            <person name="Childs K.L."/>
            <person name="Yandell M."/>
            <person name="Gundlach H."/>
            <person name="Mayer K.F."/>
            <person name="Schwartz D.C."/>
            <person name="Town C.D."/>
        </authorList>
    </citation>
    <scope>GENOME REANNOTATION</scope>
    <source>
        <strain evidence="1">A17</strain>
        <strain evidence="2 3">cv. Jemalong A17</strain>
    </source>
</reference>
<dbReference type="AlphaFoldDB" id="A0A072VCA8"/>
<evidence type="ECO:0000313" key="3">
    <source>
        <dbReference type="Proteomes" id="UP000002051"/>
    </source>
</evidence>
<gene>
    <name evidence="1" type="ordered locus">MTR_2g105500</name>
</gene>
<dbReference type="EnsemblPlants" id="KEH39674">
    <property type="protein sequence ID" value="KEH39674"/>
    <property type="gene ID" value="MTR_2g105500"/>
</dbReference>
<proteinExistence type="predicted"/>
<protein>
    <submittedName>
        <fullName evidence="1 2">Uncharacterized protein</fullName>
    </submittedName>
</protein>
<evidence type="ECO:0000313" key="1">
    <source>
        <dbReference type="EMBL" id="KEH39674.1"/>
    </source>
</evidence>
<dbReference type="HOGENOM" id="CLU_2310210_0_0_1"/>
<dbReference type="EMBL" id="CM001218">
    <property type="protein sequence ID" value="KEH39674.1"/>
    <property type="molecule type" value="Genomic_DNA"/>
</dbReference>
<reference evidence="2" key="3">
    <citation type="submission" date="2015-04" db="UniProtKB">
        <authorList>
            <consortium name="EnsemblPlants"/>
        </authorList>
    </citation>
    <scope>IDENTIFICATION</scope>
    <source>
        <strain evidence="2">cv. Jemalong A17</strain>
    </source>
</reference>
<accession>A0A072VCA8</accession>
<evidence type="ECO:0000313" key="2">
    <source>
        <dbReference type="EnsemblPlants" id="KEH39674"/>
    </source>
</evidence>
<organism evidence="1 3">
    <name type="scientific">Medicago truncatula</name>
    <name type="common">Barrel medic</name>
    <name type="synonym">Medicago tribuloides</name>
    <dbReference type="NCBI Taxonomy" id="3880"/>
    <lineage>
        <taxon>Eukaryota</taxon>
        <taxon>Viridiplantae</taxon>
        <taxon>Streptophyta</taxon>
        <taxon>Embryophyta</taxon>
        <taxon>Tracheophyta</taxon>
        <taxon>Spermatophyta</taxon>
        <taxon>Magnoliopsida</taxon>
        <taxon>eudicotyledons</taxon>
        <taxon>Gunneridae</taxon>
        <taxon>Pentapetalae</taxon>
        <taxon>rosids</taxon>
        <taxon>fabids</taxon>
        <taxon>Fabales</taxon>
        <taxon>Fabaceae</taxon>
        <taxon>Papilionoideae</taxon>
        <taxon>50 kb inversion clade</taxon>
        <taxon>NPAAA clade</taxon>
        <taxon>Hologalegina</taxon>
        <taxon>IRL clade</taxon>
        <taxon>Trifolieae</taxon>
        <taxon>Medicago</taxon>
    </lineage>
</organism>
<dbReference type="Proteomes" id="UP000002051">
    <property type="component" value="Chromosome 2"/>
</dbReference>